<evidence type="ECO:0000313" key="3">
    <source>
        <dbReference type="Proteomes" id="UP001589774"/>
    </source>
</evidence>
<name>A0ABV6HFV1_9SPHI</name>
<evidence type="ECO:0000313" key="2">
    <source>
        <dbReference type="EMBL" id="MFC0316813.1"/>
    </source>
</evidence>
<proteinExistence type="predicted"/>
<sequence>MEQQSLRHKFNGLLADSTQMKQEDLALLLQAYPYSHILWFLEAKRCSQDKGDQQAIFKKAALFASDPEQLYNFIYNSPLNDLTLSQDDAVAKLDQVLGQDRLKEHAVESAFISEAAIVEEDVIDETTESADEPEVIYTEEDQRVPTGVAPPSPEETEASREDVSKYDDDLMPYTFVWWLHKTRLAYADTYQPYATNRKPSLKKLQNDISDLVLDQQIRENIFHLQEPEEKLSIKESRTITFKVPKKTDEIIERFIKEEPQIRPPQASQITLENKARQSAEDQSNFVSETLAQIYEEQGLYHKAIDTYMKLSLKYPKKSAYFADRIKALESRIN</sequence>
<dbReference type="RefSeq" id="WP_130855121.1">
    <property type="nucleotide sequence ID" value="NZ_JBHLWO010000001.1"/>
</dbReference>
<gene>
    <name evidence="2" type="ORF">ACFFI0_00785</name>
</gene>
<keyword evidence="3" id="KW-1185">Reference proteome</keyword>
<organism evidence="2 3">
    <name type="scientific">Olivibacter oleidegradans</name>
    <dbReference type="NCBI Taxonomy" id="760123"/>
    <lineage>
        <taxon>Bacteria</taxon>
        <taxon>Pseudomonadati</taxon>
        <taxon>Bacteroidota</taxon>
        <taxon>Sphingobacteriia</taxon>
        <taxon>Sphingobacteriales</taxon>
        <taxon>Sphingobacteriaceae</taxon>
        <taxon>Olivibacter</taxon>
    </lineage>
</organism>
<evidence type="ECO:0008006" key="4">
    <source>
        <dbReference type="Google" id="ProtNLM"/>
    </source>
</evidence>
<accession>A0ABV6HFV1</accession>
<feature type="region of interest" description="Disordered" evidence="1">
    <location>
        <begin position="139"/>
        <end position="163"/>
    </location>
</feature>
<dbReference type="Proteomes" id="UP001589774">
    <property type="component" value="Unassembled WGS sequence"/>
</dbReference>
<evidence type="ECO:0000256" key="1">
    <source>
        <dbReference type="SAM" id="MobiDB-lite"/>
    </source>
</evidence>
<protein>
    <recommendedName>
        <fullName evidence="4">Tetratricopeptide repeat protein</fullName>
    </recommendedName>
</protein>
<reference evidence="2 3" key="1">
    <citation type="submission" date="2024-09" db="EMBL/GenBank/DDBJ databases">
        <authorList>
            <person name="Sun Q."/>
            <person name="Mori K."/>
        </authorList>
    </citation>
    <scope>NUCLEOTIDE SEQUENCE [LARGE SCALE GENOMIC DNA]</scope>
    <source>
        <strain evidence="2 3">CCM 7765</strain>
    </source>
</reference>
<dbReference type="EMBL" id="JBHLWO010000001">
    <property type="protein sequence ID" value="MFC0316813.1"/>
    <property type="molecule type" value="Genomic_DNA"/>
</dbReference>
<comment type="caution">
    <text evidence="2">The sequence shown here is derived from an EMBL/GenBank/DDBJ whole genome shotgun (WGS) entry which is preliminary data.</text>
</comment>